<evidence type="ECO:0000256" key="4">
    <source>
        <dbReference type="ARBA" id="ARBA00005046"/>
    </source>
</evidence>
<dbReference type="AlphaFoldDB" id="A0A0B5QV60"/>
<dbReference type="GO" id="GO:0046872">
    <property type="term" value="F:metal ion binding"/>
    <property type="evidence" value="ECO:0007669"/>
    <property type="project" value="UniProtKB-UniRule"/>
</dbReference>
<dbReference type="InterPro" id="IPR005111">
    <property type="entry name" value="MoeA_C_domain_IV"/>
</dbReference>
<keyword evidence="12 14" id="KW-0501">Molybdenum cofactor biosynthesis</keyword>
<evidence type="ECO:0000256" key="10">
    <source>
        <dbReference type="ARBA" id="ARBA00022723"/>
    </source>
</evidence>
<evidence type="ECO:0000256" key="14">
    <source>
        <dbReference type="RuleBase" id="RU365090"/>
    </source>
</evidence>
<sequence length="403" mass="44096">MISVEEALRIILEESKALECEEKDILSCLNKVLAEDIYSRDNLPPFDKSAMDGYAIKSEDTDGYEDGVSIKLEIVDLIKAGEFSDKELKNGQAMKIMTGAPVPKGANAVIQIEKVEVREDTLYISEKVKNGCNVIKLGEEIKVGDIALRKGTLIRPTEIGVLASLGYSKINVHRDPVVAILTTGDELVDISETPKFGQIRNSNEYSLKALIQNLGLEALCLGIVEDKKDTLKSKVKEALEKSDIVITSGGASVGDFDFVEQVLNEINADIKFQSVAIKPGKPISFAVIDKKLFFSLPGNPLSAITTFEEFVKPACEKMLGKNMESDNTFPVTLAEDFKEKEGRSKYIYVNIKAENGKLYAYKAGSQSSNQLITMSKANGIIIMPAGIGYKKAGEVLSGKFIFK</sequence>
<comment type="pathway">
    <text evidence="4 14">Cofactor biosynthesis; molybdopterin biosynthesis.</text>
</comment>
<feature type="domain" description="MoaB/Mog" evidence="15">
    <location>
        <begin position="179"/>
        <end position="317"/>
    </location>
</feature>
<dbReference type="RefSeq" id="WP_041898781.1">
    <property type="nucleotide sequence ID" value="NZ_CP010086.2"/>
</dbReference>
<evidence type="ECO:0000256" key="9">
    <source>
        <dbReference type="ARBA" id="ARBA00022679"/>
    </source>
</evidence>
<dbReference type="InterPro" id="IPR036425">
    <property type="entry name" value="MoaB/Mog-like_dom_sf"/>
</dbReference>
<evidence type="ECO:0000313" key="17">
    <source>
        <dbReference type="Proteomes" id="UP000031866"/>
    </source>
</evidence>
<dbReference type="InterPro" id="IPR036135">
    <property type="entry name" value="MoeA_linker/N_sf"/>
</dbReference>
<evidence type="ECO:0000256" key="7">
    <source>
        <dbReference type="ARBA" id="ARBA00021108"/>
    </source>
</evidence>
<evidence type="ECO:0000256" key="1">
    <source>
        <dbReference type="ARBA" id="ARBA00001946"/>
    </source>
</evidence>
<proteinExistence type="inferred from homology"/>
<dbReference type="KEGG" id="cbei:LF65_04284"/>
<dbReference type="InterPro" id="IPR038987">
    <property type="entry name" value="MoeA-like"/>
</dbReference>
<evidence type="ECO:0000256" key="2">
    <source>
        <dbReference type="ARBA" id="ARBA00002901"/>
    </source>
</evidence>
<dbReference type="GO" id="GO:0006777">
    <property type="term" value="P:Mo-molybdopterin cofactor biosynthetic process"/>
    <property type="evidence" value="ECO:0007669"/>
    <property type="project" value="UniProtKB-UniRule"/>
</dbReference>
<comment type="catalytic activity">
    <reaction evidence="13">
        <text>adenylyl-molybdopterin + molybdate = Mo-molybdopterin + AMP + H(+)</text>
        <dbReference type="Rhea" id="RHEA:35047"/>
        <dbReference type="ChEBI" id="CHEBI:15378"/>
        <dbReference type="ChEBI" id="CHEBI:36264"/>
        <dbReference type="ChEBI" id="CHEBI:62727"/>
        <dbReference type="ChEBI" id="CHEBI:71302"/>
        <dbReference type="ChEBI" id="CHEBI:456215"/>
        <dbReference type="EC" id="2.10.1.1"/>
    </reaction>
</comment>
<organism evidence="16 17">
    <name type="scientific">Clostridium beijerinckii</name>
    <name type="common">Clostridium MP</name>
    <dbReference type="NCBI Taxonomy" id="1520"/>
    <lineage>
        <taxon>Bacteria</taxon>
        <taxon>Bacillati</taxon>
        <taxon>Bacillota</taxon>
        <taxon>Clostridia</taxon>
        <taxon>Eubacteriales</taxon>
        <taxon>Clostridiaceae</taxon>
        <taxon>Clostridium</taxon>
    </lineage>
</organism>
<evidence type="ECO:0000256" key="8">
    <source>
        <dbReference type="ARBA" id="ARBA00022505"/>
    </source>
</evidence>
<accession>A0A0B5QV60</accession>
<keyword evidence="11 14" id="KW-0460">Magnesium</keyword>
<keyword evidence="8 14" id="KW-0500">Molybdenum</keyword>
<dbReference type="NCBIfam" id="TIGR00177">
    <property type="entry name" value="molyb_syn"/>
    <property type="match status" value="1"/>
</dbReference>
<gene>
    <name evidence="16" type="ORF">LF65_04284</name>
</gene>
<dbReference type="SUPFAM" id="SSF63882">
    <property type="entry name" value="MoeA N-terminal region -like"/>
    <property type="match status" value="1"/>
</dbReference>
<comment type="function">
    <text evidence="2 14">Catalyzes the insertion of molybdate into adenylated molybdopterin with the concomitant release of AMP.</text>
</comment>
<dbReference type="GO" id="GO:0061599">
    <property type="term" value="F:molybdopterin molybdotransferase activity"/>
    <property type="evidence" value="ECO:0007669"/>
    <property type="project" value="UniProtKB-UniRule"/>
</dbReference>
<comment type="similarity">
    <text evidence="5 14">Belongs to the MoeA family.</text>
</comment>
<dbReference type="Pfam" id="PF00994">
    <property type="entry name" value="MoCF_biosynth"/>
    <property type="match status" value="1"/>
</dbReference>
<dbReference type="UniPathway" id="UPA00344"/>
<evidence type="ECO:0000313" key="16">
    <source>
        <dbReference type="EMBL" id="AJH00824.1"/>
    </source>
</evidence>
<dbReference type="GO" id="GO:0005829">
    <property type="term" value="C:cytosol"/>
    <property type="evidence" value="ECO:0007669"/>
    <property type="project" value="TreeGrafter"/>
</dbReference>
<dbReference type="InterPro" id="IPR005110">
    <property type="entry name" value="MoeA_linker/N"/>
</dbReference>
<comment type="function">
    <text evidence="3">May be involved in the biosynthesis of molybdopterin.</text>
</comment>
<evidence type="ECO:0000259" key="15">
    <source>
        <dbReference type="SMART" id="SM00852"/>
    </source>
</evidence>
<evidence type="ECO:0000256" key="12">
    <source>
        <dbReference type="ARBA" id="ARBA00023150"/>
    </source>
</evidence>
<dbReference type="InterPro" id="IPR036688">
    <property type="entry name" value="MoeA_C_domain_IV_sf"/>
</dbReference>
<keyword evidence="9 14" id="KW-0808">Transferase</keyword>
<dbReference type="FunFam" id="2.170.190.11:FF:000001">
    <property type="entry name" value="Molybdopterin molybdenumtransferase"/>
    <property type="match status" value="1"/>
</dbReference>
<dbReference type="OrthoDB" id="9804758at2"/>
<dbReference type="InterPro" id="IPR001453">
    <property type="entry name" value="MoaB/Mog_dom"/>
</dbReference>
<dbReference type="Gene3D" id="2.170.190.11">
    <property type="entry name" value="Molybdopterin biosynthesis moea protein, domain 3"/>
    <property type="match status" value="1"/>
</dbReference>
<comment type="cofactor">
    <cofactor evidence="1 14">
        <name>Mg(2+)</name>
        <dbReference type="ChEBI" id="CHEBI:18420"/>
    </cofactor>
</comment>
<dbReference type="NCBIfam" id="NF045515">
    <property type="entry name" value="Glp_gephyrin"/>
    <property type="match status" value="1"/>
</dbReference>
<dbReference type="SUPFAM" id="SSF53218">
    <property type="entry name" value="Molybdenum cofactor biosynthesis proteins"/>
    <property type="match status" value="1"/>
</dbReference>
<evidence type="ECO:0000256" key="13">
    <source>
        <dbReference type="ARBA" id="ARBA00047317"/>
    </source>
</evidence>
<name>A0A0B5QV60_CLOBE</name>
<protein>
    <recommendedName>
        <fullName evidence="7 14">Molybdopterin molybdenumtransferase</fullName>
        <ecNumber evidence="6 14">2.10.1.1</ecNumber>
    </recommendedName>
</protein>
<dbReference type="SUPFAM" id="SSF63867">
    <property type="entry name" value="MoeA C-terminal domain-like"/>
    <property type="match status" value="1"/>
</dbReference>
<dbReference type="PANTHER" id="PTHR10192:SF5">
    <property type="entry name" value="GEPHYRIN"/>
    <property type="match status" value="1"/>
</dbReference>
<dbReference type="EC" id="2.10.1.1" evidence="6 14"/>
<dbReference type="Proteomes" id="UP000031866">
    <property type="component" value="Chromosome"/>
</dbReference>
<dbReference type="Pfam" id="PF03454">
    <property type="entry name" value="MoeA_C"/>
    <property type="match status" value="1"/>
</dbReference>
<dbReference type="CDD" id="cd00887">
    <property type="entry name" value="MoeA"/>
    <property type="match status" value="1"/>
</dbReference>
<dbReference type="PANTHER" id="PTHR10192">
    <property type="entry name" value="MOLYBDOPTERIN BIOSYNTHESIS PROTEIN"/>
    <property type="match status" value="1"/>
</dbReference>
<evidence type="ECO:0000256" key="5">
    <source>
        <dbReference type="ARBA" id="ARBA00010763"/>
    </source>
</evidence>
<dbReference type="EMBL" id="CP010086">
    <property type="protein sequence ID" value="AJH00824.1"/>
    <property type="molecule type" value="Genomic_DNA"/>
</dbReference>
<evidence type="ECO:0000256" key="11">
    <source>
        <dbReference type="ARBA" id="ARBA00022842"/>
    </source>
</evidence>
<dbReference type="Gene3D" id="3.90.105.10">
    <property type="entry name" value="Molybdopterin biosynthesis moea protein, domain 2"/>
    <property type="match status" value="1"/>
</dbReference>
<evidence type="ECO:0000256" key="6">
    <source>
        <dbReference type="ARBA" id="ARBA00013269"/>
    </source>
</evidence>
<dbReference type="STRING" id="1520.LF65_04284"/>
<reference evidence="17" key="1">
    <citation type="submission" date="2014-12" db="EMBL/GenBank/DDBJ databases">
        <title>Genome sequence of Clostridium beijerinckii strain 59B.</title>
        <authorList>
            <person name="Little G.T."/>
            <person name="Minton N.P."/>
        </authorList>
    </citation>
    <scope>NUCLEOTIDE SEQUENCE [LARGE SCALE GENOMIC DNA]</scope>
    <source>
        <strain evidence="17">59B</strain>
    </source>
</reference>
<dbReference type="FunFam" id="3.40.980.10:FF:000004">
    <property type="entry name" value="Molybdopterin molybdenumtransferase"/>
    <property type="match status" value="1"/>
</dbReference>
<dbReference type="Gene3D" id="3.40.980.10">
    <property type="entry name" value="MoaB/Mog-like domain"/>
    <property type="match status" value="1"/>
</dbReference>
<dbReference type="Pfam" id="PF03453">
    <property type="entry name" value="MoeA_N"/>
    <property type="match status" value="1"/>
</dbReference>
<dbReference type="PROSITE" id="PS01079">
    <property type="entry name" value="MOCF_BIOSYNTHESIS_2"/>
    <property type="match status" value="1"/>
</dbReference>
<keyword evidence="10 14" id="KW-0479">Metal-binding</keyword>
<dbReference type="Gene3D" id="2.40.340.10">
    <property type="entry name" value="MoeA, C-terminal, domain IV"/>
    <property type="match status" value="1"/>
</dbReference>
<evidence type="ECO:0000256" key="3">
    <source>
        <dbReference type="ARBA" id="ARBA00003487"/>
    </source>
</evidence>
<dbReference type="InterPro" id="IPR008284">
    <property type="entry name" value="MoCF_biosynth_CS"/>
</dbReference>
<dbReference type="SMART" id="SM00852">
    <property type="entry name" value="MoCF_biosynth"/>
    <property type="match status" value="1"/>
</dbReference>